<proteinExistence type="predicted"/>
<protein>
    <recommendedName>
        <fullName evidence="4">Armadillo-like helical</fullName>
    </recommendedName>
</protein>
<feature type="region of interest" description="Disordered" evidence="1">
    <location>
        <begin position="478"/>
        <end position="545"/>
    </location>
</feature>
<dbReference type="AlphaFoldDB" id="A0A9K3CTX4"/>
<dbReference type="Proteomes" id="UP000265618">
    <property type="component" value="Unassembled WGS sequence"/>
</dbReference>
<dbReference type="InterPro" id="IPR011989">
    <property type="entry name" value="ARM-like"/>
</dbReference>
<evidence type="ECO:0008006" key="4">
    <source>
        <dbReference type="Google" id="ProtNLM"/>
    </source>
</evidence>
<sequence>MNKDTEDDLILAESLRLLRRSLASTSARKALQANEWLLTTLTRRVNQALDETGDQRLIISVRKPGAPSSRLQHLLGITVNMTADPNTEYVHAVLTAGMGHAIMRILARQCDPVLAQGAAFAVRNLSAYSECAAILLDASPIPCEQKDEDGERVRVSEEDLADQREQLVLDALNALVKLASSATPDAREFAVTAAVNLARSLTHVTGTLATAAQTIVRSVTEPLYHAVIEAAQDEREGVRAAGMRALGVLVSCGILRKLSGRGARESGLERERECARIIGLALGKRYIRGEKERGDEADEETLLDDAETGSVLLHALFAASLVIEHSPELYPQIVGSAHCKAENVAGQRLGLLLGSFILKRASVAKVAVRFLFLSLSLPACLPLFVQHVLSSIDTSSFASVELTGSSSKKALRRDVNVVINLCQESVLEPVKAFGLRLEGNNGVVSVGIAGADGAVSGALAGTVIDLSGIDEDYMGMQVPTPAPDANAGDAPAPKVEAQPVEVTASEAPAVEAPAVEAPSVQVEGAPDAEEHVVDDEEEVAADPLA</sequence>
<organism evidence="2 3">
    <name type="scientific">Kipferlia bialata</name>
    <dbReference type="NCBI Taxonomy" id="797122"/>
    <lineage>
        <taxon>Eukaryota</taxon>
        <taxon>Metamonada</taxon>
        <taxon>Carpediemonas-like organisms</taxon>
        <taxon>Kipferlia</taxon>
    </lineage>
</organism>
<comment type="caution">
    <text evidence="2">The sequence shown here is derived from an EMBL/GenBank/DDBJ whole genome shotgun (WGS) entry which is preliminary data.</text>
</comment>
<feature type="compositionally biased region" description="Low complexity" evidence="1">
    <location>
        <begin position="483"/>
        <end position="523"/>
    </location>
</feature>
<gene>
    <name evidence="2" type="ORF">KIPB_004081</name>
</gene>
<dbReference type="EMBL" id="BDIP01000840">
    <property type="protein sequence ID" value="GIQ82862.1"/>
    <property type="molecule type" value="Genomic_DNA"/>
</dbReference>
<evidence type="ECO:0000256" key="1">
    <source>
        <dbReference type="SAM" id="MobiDB-lite"/>
    </source>
</evidence>
<evidence type="ECO:0000313" key="2">
    <source>
        <dbReference type="EMBL" id="GIQ82862.1"/>
    </source>
</evidence>
<reference evidence="2 3" key="1">
    <citation type="journal article" date="2018" name="PLoS ONE">
        <title>The draft genome of Kipferlia bialata reveals reductive genome evolution in fornicate parasites.</title>
        <authorList>
            <person name="Tanifuji G."/>
            <person name="Takabayashi S."/>
            <person name="Kume K."/>
            <person name="Takagi M."/>
            <person name="Nakayama T."/>
            <person name="Kamikawa R."/>
            <person name="Inagaki Y."/>
            <person name="Hashimoto T."/>
        </authorList>
    </citation>
    <scope>NUCLEOTIDE SEQUENCE [LARGE SCALE GENOMIC DNA]</scope>
    <source>
        <strain evidence="2">NY0173</strain>
    </source>
</reference>
<accession>A0A9K3CTX4</accession>
<evidence type="ECO:0000313" key="3">
    <source>
        <dbReference type="Proteomes" id="UP000265618"/>
    </source>
</evidence>
<keyword evidence="3" id="KW-1185">Reference proteome</keyword>
<name>A0A9K3CTX4_9EUKA</name>
<feature type="compositionally biased region" description="Acidic residues" evidence="1">
    <location>
        <begin position="532"/>
        <end position="545"/>
    </location>
</feature>
<dbReference type="Gene3D" id="1.25.10.10">
    <property type="entry name" value="Leucine-rich Repeat Variant"/>
    <property type="match status" value="1"/>
</dbReference>
<dbReference type="InterPro" id="IPR016024">
    <property type="entry name" value="ARM-type_fold"/>
</dbReference>
<dbReference type="SUPFAM" id="SSF48371">
    <property type="entry name" value="ARM repeat"/>
    <property type="match status" value="1"/>
</dbReference>